<comment type="caution">
    <text evidence="1">The sequence shown here is derived from an EMBL/GenBank/DDBJ whole genome shotgun (WGS) entry which is preliminary data.</text>
</comment>
<name>A0AA37JK27_9FIRM</name>
<gene>
    <name evidence="1" type="ORF">CE91St55_43780</name>
</gene>
<evidence type="ECO:0000313" key="2">
    <source>
        <dbReference type="Proteomes" id="UP001055091"/>
    </source>
</evidence>
<reference evidence="1" key="1">
    <citation type="submission" date="2022-01" db="EMBL/GenBank/DDBJ databases">
        <title>Novel bile acid biosynthetic pathways are enriched in the microbiome of centenarians.</title>
        <authorList>
            <person name="Sato Y."/>
            <person name="Atarashi K."/>
            <person name="Plichta R.D."/>
            <person name="Arai Y."/>
            <person name="Sasajima S."/>
            <person name="Kearney M.S."/>
            <person name="Suda W."/>
            <person name="Takeshita K."/>
            <person name="Sasaki T."/>
            <person name="Okamoto S."/>
            <person name="Skelly N.A."/>
            <person name="Okamura Y."/>
            <person name="Vlamakis H."/>
            <person name="Li Y."/>
            <person name="Tanoue T."/>
            <person name="Takei H."/>
            <person name="Nittono H."/>
            <person name="Narushima S."/>
            <person name="Irie J."/>
            <person name="Itoh H."/>
            <person name="Moriya K."/>
            <person name="Sugiura Y."/>
            <person name="Suematsu M."/>
            <person name="Moritoki N."/>
            <person name="Shibata S."/>
            <person name="Littman R.D."/>
            <person name="Fischbach A.M."/>
            <person name="Uwamino Y."/>
            <person name="Inoue T."/>
            <person name="Honda A."/>
            <person name="Hattori M."/>
            <person name="Murai T."/>
            <person name="Xavier J.R."/>
            <person name="Hirose N."/>
            <person name="Honda K."/>
        </authorList>
    </citation>
    <scope>NUCLEOTIDE SEQUENCE</scope>
    <source>
        <strain evidence="1">CE91-St55</strain>
    </source>
</reference>
<dbReference type="AlphaFoldDB" id="A0AA37JK27"/>
<proteinExistence type="predicted"/>
<accession>A0AA37JK27</accession>
<dbReference type="Proteomes" id="UP001055091">
    <property type="component" value="Unassembled WGS sequence"/>
</dbReference>
<evidence type="ECO:0000313" key="1">
    <source>
        <dbReference type="EMBL" id="GKH02397.1"/>
    </source>
</evidence>
<organism evidence="1 2">
    <name type="scientific">Hungatella hathewayi</name>
    <dbReference type="NCBI Taxonomy" id="154046"/>
    <lineage>
        <taxon>Bacteria</taxon>
        <taxon>Bacillati</taxon>
        <taxon>Bacillota</taxon>
        <taxon>Clostridia</taxon>
        <taxon>Lachnospirales</taxon>
        <taxon>Lachnospiraceae</taxon>
        <taxon>Hungatella</taxon>
    </lineage>
</organism>
<dbReference type="EMBL" id="BQNJ01000002">
    <property type="protein sequence ID" value="GKH02397.1"/>
    <property type="molecule type" value="Genomic_DNA"/>
</dbReference>
<dbReference type="InterPro" id="IPR043721">
    <property type="entry name" value="DUF5662"/>
</dbReference>
<sequence length="70" mass="8677">MEMPYCYILEMICDWWSFSWFKGNLLEIFSWYEERKSYIKLHPNTRRLVEDILGRIQNRLGEVMANEINR</sequence>
<protein>
    <submittedName>
        <fullName evidence="1">Uncharacterized protein</fullName>
    </submittedName>
</protein>
<dbReference type="Pfam" id="PF18907">
    <property type="entry name" value="DUF5662"/>
    <property type="match status" value="1"/>
</dbReference>